<evidence type="ECO:0000313" key="11">
    <source>
        <dbReference type="EMBL" id="CAD6534213.1"/>
    </source>
</evidence>
<evidence type="ECO:0000259" key="7">
    <source>
        <dbReference type="PROSITE" id="PS50109"/>
    </source>
</evidence>
<dbReference type="EC" id="2.7.13.3" evidence="2"/>
<dbReference type="PROSITE" id="PS50113">
    <property type="entry name" value="PAC"/>
    <property type="match status" value="3"/>
</dbReference>
<dbReference type="InterPro" id="IPR000014">
    <property type="entry name" value="PAS"/>
</dbReference>
<dbReference type="Gene3D" id="3.40.50.2300">
    <property type="match status" value="2"/>
</dbReference>
<feature type="domain" description="PAS" evidence="9">
    <location>
        <begin position="401"/>
        <end position="471"/>
    </location>
</feature>
<evidence type="ECO:0000313" key="12">
    <source>
        <dbReference type="Proteomes" id="UP000656319"/>
    </source>
</evidence>
<gene>
    <name evidence="11" type="primary">rcsC_8</name>
    <name evidence="11" type="ORF">LMG27952_02903</name>
</gene>
<dbReference type="InterPro" id="IPR003594">
    <property type="entry name" value="HATPase_dom"/>
</dbReference>
<evidence type="ECO:0000259" key="9">
    <source>
        <dbReference type="PROSITE" id="PS50112"/>
    </source>
</evidence>
<reference evidence="11 12" key="1">
    <citation type="submission" date="2020-10" db="EMBL/GenBank/DDBJ databases">
        <authorList>
            <person name="Peeters C."/>
        </authorList>
    </citation>
    <scope>NUCLEOTIDE SEQUENCE [LARGE SCALE GENOMIC DNA]</scope>
    <source>
        <strain evidence="11 12">LMG 27952</strain>
    </source>
</reference>
<dbReference type="InterPro" id="IPR000700">
    <property type="entry name" value="PAS-assoc_C"/>
</dbReference>
<dbReference type="InterPro" id="IPR036097">
    <property type="entry name" value="HisK_dim/P_sf"/>
</dbReference>
<dbReference type="InterPro" id="IPR003661">
    <property type="entry name" value="HisK_dim/P_dom"/>
</dbReference>
<dbReference type="InterPro" id="IPR011006">
    <property type="entry name" value="CheY-like_superfamily"/>
</dbReference>
<dbReference type="PROSITE" id="PS50112">
    <property type="entry name" value="PAS"/>
    <property type="match status" value="2"/>
</dbReference>
<dbReference type="SUPFAM" id="SSF55874">
    <property type="entry name" value="ATPase domain of HSP90 chaperone/DNA topoisomerase II/histidine kinase"/>
    <property type="match status" value="1"/>
</dbReference>
<dbReference type="SMART" id="SM00387">
    <property type="entry name" value="HATPase_c"/>
    <property type="match status" value="1"/>
</dbReference>
<dbReference type="CDD" id="cd17534">
    <property type="entry name" value="REC_DC-like"/>
    <property type="match status" value="1"/>
</dbReference>
<dbReference type="EMBL" id="CAJHCQ010000006">
    <property type="protein sequence ID" value="CAD6534213.1"/>
    <property type="molecule type" value="Genomic_DNA"/>
</dbReference>
<feature type="domain" description="Response regulatory" evidence="8">
    <location>
        <begin position="785"/>
        <end position="901"/>
    </location>
</feature>
<feature type="domain" description="PAC" evidence="10">
    <location>
        <begin position="475"/>
        <end position="527"/>
    </location>
</feature>
<dbReference type="NCBIfam" id="TIGR00229">
    <property type="entry name" value="sensory_box"/>
    <property type="match status" value="3"/>
</dbReference>
<dbReference type="InterPro" id="IPR004358">
    <property type="entry name" value="Sig_transdc_His_kin-like_C"/>
</dbReference>
<dbReference type="PROSITE" id="PS50110">
    <property type="entry name" value="RESPONSE_REGULATORY"/>
    <property type="match status" value="2"/>
</dbReference>
<dbReference type="InterPro" id="IPR001789">
    <property type="entry name" value="Sig_transdc_resp-reg_receiver"/>
</dbReference>
<dbReference type="CDD" id="cd00082">
    <property type="entry name" value="HisKA"/>
    <property type="match status" value="1"/>
</dbReference>
<feature type="domain" description="PAS" evidence="9">
    <location>
        <begin position="135"/>
        <end position="208"/>
    </location>
</feature>
<dbReference type="SMART" id="SM00086">
    <property type="entry name" value="PAC"/>
    <property type="match status" value="3"/>
</dbReference>
<dbReference type="SUPFAM" id="SSF52172">
    <property type="entry name" value="CheY-like"/>
    <property type="match status" value="2"/>
</dbReference>
<evidence type="ECO:0000256" key="6">
    <source>
        <dbReference type="PROSITE-ProRule" id="PRU00169"/>
    </source>
</evidence>
<dbReference type="SMART" id="SM00091">
    <property type="entry name" value="PAS"/>
    <property type="match status" value="2"/>
</dbReference>
<dbReference type="PANTHER" id="PTHR43047:SF64">
    <property type="entry name" value="HISTIDINE KINASE CONTAINING CHEY-HOMOLOGOUS RECEIVER DOMAIN AND PAS DOMAIN-RELATED"/>
    <property type="match status" value="1"/>
</dbReference>
<organism evidence="11 12">
    <name type="scientific">Paraburkholderia hiiakae</name>
    <dbReference type="NCBI Taxonomy" id="1081782"/>
    <lineage>
        <taxon>Bacteria</taxon>
        <taxon>Pseudomonadati</taxon>
        <taxon>Pseudomonadota</taxon>
        <taxon>Betaproteobacteria</taxon>
        <taxon>Burkholderiales</taxon>
        <taxon>Burkholderiaceae</taxon>
        <taxon>Paraburkholderia</taxon>
    </lineage>
</organism>
<dbReference type="CDD" id="cd16922">
    <property type="entry name" value="HATPase_EvgS-ArcB-TorS-like"/>
    <property type="match status" value="1"/>
</dbReference>
<keyword evidence="4 11" id="KW-0808">Transferase</keyword>
<dbReference type="RefSeq" id="WP_201696607.1">
    <property type="nucleotide sequence ID" value="NZ_CAJHCQ010000006.1"/>
</dbReference>
<comment type="caution">
    <text evidence="11">The sequence shown here is derived from an EMBL/GenBank/DDBJ whole genome shotgun (WGS) entry which is preliminary data.</text>
</comment>
<dbReference type="InterPro" id="IPR001610">
    <property type="entry name" value="PAC"/>
</dbReference>
<dbReference type="SMART" id="SM00448">
    <property type="entry name" value="REC"/>
    <property type="match status" value="2"/>
</dbReference>
<feature type="modified residue" description="4-aspartylphosphate" evidence="6">
    <location>
        <position position="58"/>
    </location>
</feature>
<feature type="modified residue" description="4-aspartylphosphate" evidence="6">
    <location>
        <position position="834"/>
    </location>
</feature>
<comment type="catalytic activity">
    <reaction evidence="1">
        <text>ATP + protein L-histidine = ADP + protein N-phospho-L-histidine.</text>
        <dbReference type="EC" id="2.7.13.3"/>
    </reaction>
</comment>
<proteinExistence type="predicted"/>
<keyword evidence="3 6" id="KW-0597">Phosphoprotein</keyword>
<dbReference type="Gene3D" id="3.30.565.10">
    <property type="entry name" value="Histidine kinase-like ATPase, C-terminal domain"/>
    <property type="match status" value="1"/>
</dbReference>
<feature type="domain" description="Response regulatory" evidence="8">
    <location>
        <begin position="4"/>
        <end position="123"/>
    </location>
</feature>
<sequence>MTARILIVEDDRIVARDIAQQLSRSGYRVVGSTVSGEEALAVVSQLQGDAPPDLVLMDVRLEGKLDGIDTARRIREACDVPIVFLTAYADDETVQRATAAEPFGYVLKPFDDVQLRTVVEMALYKHGAERRLRESEQRYAVTLSSIGDGVIATDSTGCVTFVNPAGEALIGLPFDEAAGRPLASAFRLLDEVTRAPIAEPMTAVLRKDNESGLPARAILLTPGGNEIPVECTGTPMTDERSDTLGVVIVFRDVTQKRRAEEAEILRETNARLEMAMYGSNVGVWEIDMPEGDYKRGFARFSNIYEWLGFDAPQARLDYEAYMSVLHPDHRASTDRAMASFLANGEGIFELENRLRHRDGSDRWVLVRGTARHDATGKPVRFVGSIVDITQLKQTEQALRASEERFRGTFENAAVGVAHCDLDGRFLRVNQRSCEIAGRERDALQQMRLHDLMRADHREAGRERFRLLTEGKIPHYSEEVPFVSANNTPIWVSLSVALQHGASGQASHVITIIEDISARKALEETVRVAKEVAESANRAKDQFLANISHELRTPLNGILGYAQMLLRDSSLDARQLAGVGVIEQSGQHLLTLINDILDFTRLGAGKLELQVTEVSLAAFLETIAEIVGVRAQQKNLMLNYEAAPNLPAVIFADERRLRQVLLNLLANAVKFTDRGEIRLSVSRGEGSRLRFDVYDTGIGISPDRLEAIFQPFEQAGDHVRRTGGAGLGLAISRQLVRMMGGEIYVSSAVGEGSRFWFELVAPASALERGARPPRLERGYLDGVGRHILLVDDVAANRRLLADVLARTGFDVTESADGRDALEQIASARPDLVILDTVMPLMGGIEVLRALRQSKAFAALPVIVVSADASEQNARANMEAGASIFLDKPIDLDALLGSIASLLGMKLERAASQPDQTAQSAQAGQPIVVPPRDELAQLHRYALLGSMRDVSRHADHLVALNQRYEPFAARLRQLAMTYESQALLTLIEKYLNNEGNG</sequence>
<evidence type="ECO:0000256" key="1">
    <source>
        <dbReference type="ARBA" id="ARBA00000085"/>
    </source>
</evidence>
<dbReference type="CDD" id="cd00130">
    <property type="entry name" value="PAS"/>
    <property type="match status" value="3"/>
</dbReference>
<dbReference type="InterPro" id="IPR035965">
    <property type="entry name" value="PAS-like_dom_sf"/>
</dbReference>
<keyword evidence="5 11" id="KW-0418">Kinase</keyword>
<evidence type="ECO:0000256" key="5">
    <source>
        <dbReference type="ARBA" id="ARBA00022777"/>
    </source>
</evidence>
<accession>A0ABM8NN09</accession>
<dbReference type="Pfam" id="PF08448">
    <property type="entry name" value="PAS_4"/>
    <property type="match status" value="2"/>
</dbReference>
<feature type="domain" description="Histidine kinase" evidence="7">
    <location>
        <begin position="545"/>
        <end position="762"/>
    </location>
</feature>
<keyword evidence="12" id="KW-1185">Reference proteome</keyword>
<dbReference type="InterPro" id="IPR013656">
    <property type="entry name" value="PAS_4"/>
</dbReference>
<dbReference type="SMART" id="SM00388">
    <property type="entry name" value="HisKA"/>
    <property type="match status" value="1"/>
</dbReference>
<name>A0ABM8NN09_9BURK</name>
<dbReference type="InterPro" id="IPR036890">
    <property type="entry name" value="HATPase_C_sf"/>
</dbReference>
<evidence type="ECO:0000259" key="10">
    <source>
        <dbReference type="PROSITE" id="PS50113"/>
    </source>
</evidence>
<dbReference type="Proteomes" id="UP000656319">
    <property type="component" value="Unassembled WGS sequence"/>
</dbReference>
<dbReference type="Pfam" id="PF08447">
    <property type="entry name" value="PAS_3"/>
    <property type="match status" value="1"/>
</dbReference>
<evidence type="ECO:0000256" key="3">
    <source>
        <dbReference type="ARBA" id="ARBA00022553"/>
    </source>
</evidence>
<dbReference type="Pfam" id="PF00072">
    <property type="entry name" value="Response_reg"/>
    <property type="match status" value="2"/>
</dbReference>
<dbReference type="Gene3D" id="3.30.450.20">
    <property type="entry name" value="PAS domain"/>
    <property type="match status" value="3"/>
</dbReference>
<dbReference type="PRINTS" id="PR00344">
    <property type="entry name" value="BCTRLSENSOR"/>
</dbReference>
<dbReference type="Pfam" id="PF00512">
    <property type="entry name" value="HisKA"/>
    <property type="match status" value="1"/>
</dbReference>
<dbReference type="GO" id="GO:0004673">
    <property type="term" value="F:protein histidine kinase activity"/>
    <property type="evidence" value="ECO:0007669"/>
    <property type="project" value="UniProtKB-EC"/>
</dbReference>
<dbReference type="InterPro" id="IPR005467">
    <property type="entry name" value="His_kinase_dom"/>
</dbReference>
<feature type="domain" description="PAC" evidence="10">
    <location>
        <begin position="213"/>
        <end position="265"/>
    </location>
</feature>
<dbReference type="Pfam" id="PF02518">
    <property type="entry name" value="HATPase_c"/>
    <property type="match status" value="1"/>
</dbReference>
<evidence type="ECO:0000256" key="4">
    <source>
        <dbReference type="ARBA" id="ARBA00022679"/>
    </source>
</evidence>
<dbReference type="InterPro" id="IPR013655">
    <property type="entry name" value="PAS_fold_3"/>
</dbReference>
<dbReference type="SUPFAM" id="SSF55785">
    <property type="entry name" value="PYP-like sensor domain (PAS domain)"/>
    <property type="match status" value="3"/>
</dbReference>
<protein>
    <recommendedName>
        <fullName evidence="2">histidine kinase</fullName>
        <ecNumber evidence="2">2.7.13.3</ecNumber>
    </recommendedName>
</protein>
<dbReference type="PANTHER" id="PTHR43047">
    <property type="entry name" value="TWO-COMPONENT HISTIDINE PROTEIN KINASE"/>
    <property type="match status" value="1"/>
</dbReference>
<dbReference type="Gene3D" id="1.10.287.130">
    <property type="match status" value="1"/>
</dbReference>
<evidence type="ECO:0000256" key="2">
    <source>
        <dbReference type="ARBA" id="ARBA00012438"/>
    </source>
</evidence>
<dbReference type="SUPFAM" id="SSF47384">
    <property type="entry name" value="Homodimeric domain of signal transducing histidine kinase"/>
    <property type="match status" value="1"/>
</dbReference>
<dbReference type="PROSITE" id="PS50109">
    <property type="entry name" value="HIS_KIN"/>
    <property type="match status" value="1"/>
</dbReference>
<evidence type="ECO:0000259" key="8">
    <source>
        <dbReference type="PROSITE" id="PS50110"/>
    </source>
</evidence>
<feature type="domain" description="PAC" evidence="10">
    <location>
        <begin position="348"/>
        <end position="400"/>
    </location>
</feature>